<reference evidence="2" key="2">
    <citation type="journal article" date="2024" name="Plant">
        <title>Genomic evolution and insights into agronomic trait innovations of Sesamum species.</title>
        <authorList>
            <person name="Miao H."/>
            <person name="Wang L."/>
            <person name="Qu L."/>
            <person name="Liu H."/>
            <person name="Sun Y."/>
            <person name="Le M."/>
            <person name="Wang Q."/>
            <person name="Wei S."/>
            <person name="Zheng Y."/>
            <person name="Lin W."/>
            <person name="Duan Y."/>
            <person name="Cao H."/>
            <person name="Xiong S."/>
            <person name="Wang X."/>
            <person name="Wei L."/>
            <person name="Li C."/>
            <person name="Ma Q."/>
            <person name="Ju M."/>
            <person name="Zhao R."/>
            <person name="Li G."/>
            <person name="Mu C."/>
            <person name="Tian Q."/>
            <person name="Mei H."/>
            <person name="Zhang T."/>
            <person name="Gao T."/>
            <person name="Zhang H."/>
        </authorList>
    </citation>
    <scope>NUCLEOTIDE SEQUENCE</scope>
    <source>
        <strain evidence="2">3651</strain>
    </source>
</reference>
<protein>
    <recommendedName>
        <fullName evidence="4">CCHC-type domain-containing protein</fullName>
    </recommendedName>
</protein>
<sequence length="340" mass="37426">MFCEKLGLNGDKRFYKKVNTGFQLLSTDSQCLELGREYRAVRDVPVYVELLGELDTGHGNAGVHDDGVDDMGRLEESVDVDEDADLVDSDYGISTEVDDDDNIFEDNVDDSITDNVPIDDNRDISDGISGSSDEVKCSYCGEEKHNTRTCPKKKETQTARDSQDYIEDLTIEELAVDVFGSESCVADEHVPIKSKLQDKGKKVVGNEAENEHVTNEAENEQVTNVAENVQSFVTLQSTENQPQAPFPKHNALSSLLSAPQYVKGPTMYTQLQMGQCVGHPSGATSSVNIRAPPPMDGAQYCASSNFSTQEHFPVIMQGGKKFIKLSNLLNLKTKKASRKK</sequence>
<evidence type="ECO:0000313" key="3">
    <source>
        <dbReference type="Proteomes" id="UP001293254"/>
    </source>
</evidence>
<dbReference type="Proteomes" id="UP001293254">
    <property type="component" value="Unassembled WGS sequence"/>
</dbReference>
<proteinExistence type="predicted"/>
<feature type="region of interest" description="Disordered" evidence="1">
    <location>
        <begin position="108"/>
        <end position="127"/>
    </location>
</feature>
<organism evidence="2 3">
    <name type="scientific">Sesamum alatum</name>
    <dbReference type="NCBI Taxonomy" id="300844"/>
    <lineage>
        <taxon>Eukaryota</taxon>
        <taxon>Viridiplantae</taxon>
        <taxon>Streptophyta</taxon>
        <taxon>Embryophyta</taxon>
        <taxon>Tracheophyta</taxon>
        <taxon>Spermatophyta</taxon>
        <taxon>Magnoliopsida</taxon>
        <taxon>eudicotyledons</taxon>
        <taxon>Gunneridae</taxon>
        <taxon>Pentapetalae</taxon>
        <taxon>asterids</taxon>
        <taxon>lamiids</taxon>
        <taxon>Lamiales</taxon>
        <taxon>Pedaliaceae</taxon>
        <taxon>Sesamum</taxon>
    </lineage>
</organism>
<reference evidence="2" key="1">
    <citation type="submission" date="2020-06" db="EMBL/GenBank/DDBJ databases">
        <authorList>
            <person name="Li T."/>
            <person name="Hu X."/>
            <person name="Zhang T."/>
            <person name="Song X."/>
            <person name="Zhang H."/>
            <person name="Dai N."/>
            <person name="Sheng W."/>
            <person name="Hou X."/>
            <person name="Wei L."/>
        </authorList>
    </citation>
    <scope>NUCLEOTIDE SEQUENCE</scope>
    <source>
        <strain evidence="2">3651</strain>
        <tissue evidence="2">Leaf</tissue>
    </source>
</reference>
<dbReference type="AlphaFoldDB" id="A0AAE1YZ57"/>
<name>A0AAE1YZ57_9LAMI</name>
<dbReference type="SUPFAM" id="SSF57756">
    <property type="entry name" value="Retrovirus zinc finger-like domains"/>
    <property type="match status" value="1"/>
</dbReference>
<dbReference type="EMBL" id="JACGWO010000001">
    <property type="protein sequence ID" value="KAK4438638.1"/>
    <property type="molecule type" value="Genomic_DNA"/>
</dbReference>
<dbReference type="InterPro" id="IPR036875">
    <property type="entry name" value="Znf_CCHC_sf"/>
</dbReference>
<dbReference type="GO" id="GO:0003676">
    <property type="term" value="F:nucleic acid binding"/>
    <property type="evidence" value="ECO:0007669"/>
    <property type="project" value="InterPro"/>
</dbReference>
<evidence type="ECO:0000313" key="2">
    <source>
        <dbReference type="EMBL" id="KAK4438638.1"/>
    </source>
</evidence>
<accession>A0AAE1YZ57</accession>
<keyword evidence="3" id="KW-1185">Reference proteome</keyword>
<evidence type="ECO:0008006" key="4">
    <source>
        <dbReference type="Google" id="ProtNLM"/>
    </source>
</evidence>
<dbReference type="GO" id="GO:0008270">
    <property type="term" value="F:zinc ion binding"/>
    <property type="evidence" value="ECO:0007669"/>
    <property type="project" value="InterPro"/>
</dbReference>
<gene>
    <name evidence="2" type="ORF">Salat_0198300</name>
</gene>
<comment type="caution">
    <text evidence="2">The sequence shown here is derived from an EMBL/GenBank/DDBJ whole genome shotgun (WGS) entry which is preliminary data.</text>
</comment>
<evidence type="ECO:0000256" key="1">
    <source>
        <dbReference type="SAM" id="MobiDB-lite"/>
    </source>
</evidence>